<protein>
    <submittedName>
        <fullName evidence="3">Amidase</fullName>
    </submittedName>
</protein>
<evidence type="ECO:0000256" key="1">
    <source>
        <dbReference type="SAM" id="MobiDB-lite"/>
    </source>
</evidence>
<evidence type="ECO:0000313" key="3">
    <source>
        <dbReference type="EMBL" id="NEE02129.1"/>
    </source>
</evidence>
<name>A0A6L9SAJ0_9ACTN</name>
<evidence type="ECO:0000259" key="2">
    <source>
        <dbReference type="Pfam" id="PF01425"/>
    </source>
</evidence>
<dbReference type="Pfam" id="PF01425">
    <property type="entry name" value="Amidase"/>
    <property type="match status" value="1"/>
</dbReference>
<feature type="domain" description="Amidase" evidence="2">
    <location>
        <begin position="25"/>
        <end position="435"/>
    </location>
</feature>
<organism evidence="3 4">
    <name type="scientific">Phytoactinopolyspora halotolerans</name>
    <dbReference type="NCBI Taxonomy" id="1981512"/>
    <lineage>
        <taxon>Bacteria</taxon>
        <taxon>Bacillati</taxon>
        <taxon>Actinomycetota</taxon>
        <taxon>Actinomycetes</taxon>
        <taxon>Jiangellales</taxon>
        <taxon>Jiangellaceae</taxon>
        <taxon>Phytoactinopolyspora</taxon>
    </lineage>
</organism>
<dbReference type="InterPro" id="IPR036928">
    <property type="entry name" value="AS_sf"/>
</dbReference>
<dbReference type="InterPro" id="IPR000120">
    <property type="entry name" value="Amidase"/>
</dbReference>
<keyword evidence="4" id="KW-1185">Reference proteome</keyword>
<dbReference type="AlphaFoldDB" id="A0A6L9SAJ0"/>
<dbReference type="Gene3D" id="3.90.1300.10">
    <property type="entry name" value="Amidase signature (AS) domain"/>
    <property type="match status" value="1"/>
</dbReference>
<dbReference type="InterPro" id="IPR023631">
    <property type="entry name" value="Amidase_dom"/>
</dbReference>
<dbReference type="EMBL" id="JAAGOA010000013">
    <property type="protein sequence ID" value="NEE02129.1"/>
    <property type="molecule type" value="Genomic_DNA"/>
</dbReference>
<accession>A0A6L9SAJ0</accession>
<feature type="compositionally biased region" description="Low complexity" evidence="1">
    <location>
        <begin position="142"/>
        <end position="153"/>
    </location>
</feature>
<reference evidence="3 4" key="1">
    <citation type="submission" date="2020-02" db="EMBL/GenBank/DDBJ databases">
        <authorList>
            <person name="Li X.-J."/>
            <person name="Han X.-M."/>
        </authorList>
    </citation>
    <scope>NUCLEOTIDE SEQUENCE [LARGE SCALE GENOMIC DNA]</scope>
    <source>
        <strain evidence="3 4">CCTCC AB 2017055</strain>
    </source>
</reference>
<dbReference type="RefSeq" id="WP_163740429.1">
    <property type="nucleotide sequence ID" value="NZ_JAAGOA010000013.1"/>
</dbReference>
<evidence type="ECO:0000313" key="4">
    <source>
        <dbReference type="Proteomes" id="UP000475214"/>
    </source>
</evidence>
<dbReference type="PANTHER" id="PTHR11895:SF151">
    <property type="entry name" value="GLUTAMYL-TRNA(GLN) AMIDOTRANSFERASE SUBUNIT A"/>
    <property type="match status" value="1"/>
</dbReference>
<dbReference type="SUPFAM" id="SSF75304">
    <property type="entry name" value="Amidase signature (AS) enzymes"/>
    <property type="match status" value="1"/>
</dbReference>
<feature type="region of interest" description="Disordered" evidence="1">
    <location>
        <begin position="228"/>
        <end position="257"/>
    </location>
</feature>
<dbReference type="Proteomes" id="UP000475214">
    <property type="component" value="Unassembled WGS sequence"/>
</dbReference>
<comment type="caution">
    <text evidence="3">The sequence shown here is derived from an EMBL/GenBank/DDBJ whole genome shotgun (WGS) entry which is preliminary data.</text>
</comment>
<feature type="region of interest" description="Disordered" evidence="1">
    <location>
        <begin position="128"/>
        <end position="153"/>
    </location>
</feature>
<dbReference type="PANTHER" id="PTHR11895">
    <property type="entry name" value="TRANSAMIDASE"/>
    <property type="match status" value="1"/>
</dbReference>
<dbReference type="GO" id="GO:0003824">
    <property type="term" value="F:catalytic activity"/>
    <property type="evidence" value="ECO:0007669"/>
    <property type="project" value="InterPro"/>
</dbReference>
<sequence length="457" mass="46885">MSDLAGRTVAELSGLLRADEVSATELTTACLDAIDAREATLHAWTIVDAELALARARELDGVAPENRGPLHGIPVGVKDIIDTADLPTAYGSAIYADHRPDRDADVVARLRTAGAVILGKTVTTEFALFQPGPTTNPHDPARTPGGSSSGSAAAVGAGTVPVALGTQTAGSVVRPAAFCGVVGVKPTFGVVPTRGVKACAPSLDTVGVFARDVDGAAHVLRAIGGVPHEATGGGTGGGTGRGTGGVARQQPYPTGRERGLRVGFTRTHDWGIVPRDTRSRIEAAADRLARDPDVDMAEVDLPEPFGGLTDAQTFLMLVEVSRSLRDERARHGDRLSPRLREILAAGDRAGWAYDAALARIHLCRGLLDDVFAPVDVLLAPAVLGEAPPLESGTGDPVLCRMWTALGTPAVAVPGLTGPAGLPLGLQVIAPPGRDDVALRAARQVAEVLASDAAGAAS</sequence>
<proteinExistence type="predicted"/>
<feature type="compositionally biased region" description="Gly residues" evidence="1">
    <location>
        <begin position="231"/>
        <end position="245"/>
    </location>
</feature>
<gene>
    <name evidence="3" type="ORF">G1H10_18300</name>
</gene>